<accession>A0A5N4ASS7</accession>
<evidence type="ECO:0000256" key="2">
    <source>
        <dbReference type="ARBA" id="ARBA00004821"/>
    </source>
</evidence>
<evidence type="ECO:0000256" key="3">
    <source>
        <dbReference type="ARBA" id="ARBA00007907"/>
    </source>
</evidence>
<dbReference type="InParanoid" id="A0A5N4ASS7"/>
<sequence>MNKLVQIHKLGKISYVDSLKLQNKLVDLHRSNEATINALLLLEHPPVYTIGIRTKDYTAEDEKNLLATGAEFHRTNRGGLITFHGPGQLVVYPILNLKHFTPSMRWYVCHLEKTIINLCENLGLKAETSPHTGVWINDNKVCAIGVHGSQFITSHGLALNCCTNLEWYRHIVPCGIKDKWVTSLSKELNRHVSIDEIMPLFLNSFCKTFNCTYVDVDRSPIMTVEPL</sequence>
<keyword evidence="4 6" id="KW-0808">Transferase</keyword>
<dbReference type="PIRSF" id="PIRSF016262">
    <property type="entry name" value="LPLase"/>
    <property type="match status" value="1"/>
</dbReference>
<keyword evidence="12" id="KW-1185">Reference proteome</keyword>
<evidence type="ECO:0000256" key="1">
    <source>
        <dbReference type="ARBA" id="ARBA00004173"/>
    </source>
</evidence>
<dbReference type="PANTHER" id="PTHR10993">
    <property type="entry name" value="OCTANOYLTRANSFERASE"/>
    <property type="match status" value="1"/>
</dbReference>
<comment type="caution">
    <text evidence="11">The sequence shown here is derived from an EMBL/GenBank/DDBJ whole genome shotgun (WGS) entry which is preliminary data.</text>
</comment>
<dbReference type="Gene3D" id="3.30.930.10">
    <property type="entry name" value="Bira Bifunctional Protein, Domain 2"/>
    <property type="match status" value="1"/>
</dbReference>
<dbReference type="SUPFAM" id="SSF55681">
    <property type="entry name" value="Class II aaRS and biotin synthetases"/>
    <property type="match status" value="1"/>
</dbReference>
<evidence type="ECO:0000313" key="11">
    <source>
        <dbReference type="EMBL" id="KAB0800422.1"/>
    </source>
</evidence>
<dbReference type="InterPro" id="IPR000544">
    <property type="entry name" value="Octanoyltransferase"/>
</dbReference>
<comment type="function">
    <text evidence="6">Catalyzes the transfer of endogenously produced octanoic acid from octanoyl-acyl-carrier-protein onto the lipoyl domains of lipoate-dependent enzymes. Lipoyl-ACP can also act as a substrate although octanoyl-ACP is likely to be the physiological substrate.</text>
</comment>
<dbReference type="NCBIfam" id="TIGR00214">
    <property type="entry name" value="lipB"/>
    <property type="match status" value="1"/>
</dbReference>
<keyword evidence="6" id="KW-0496">Mitochondrion</keyword>
<feature type="binding site" evidence="8">
    <location>
        <begin position="77"/>
        <end position="84"/>
    </location>
    <ligand>
        <name>substrate</name>
    </ligand>
</feature>
<dbReference type="AlphaFoldDB" id="A0A5N4ASS7"/>
<evidence type="ECO:0000256" key="5">
    <source>
        <dbReference type="ARBA" id="ARBA00023315"/>
    </source>
</evidence>
<organism evidence="11 12">
    <name type="scientific">Photinus pyralis</name>
    <name type="common">Common eastern firefly</name>
    <name type="synonym">Lampyris pyralis</name>
    <dbReference type="NCBI Taxonomy" id="7054"/>
    <lineage>
        <taxon>Eukaryota</taxon>
        <taxon>Metazoa</taxon>
        <taxon>Ecdysozoa</taxon>
        <taxon>Arthropoda</taxon>
        <taxon>Hexapoda</taxon>
        <taxon>Insecta</taxon>
        <taxon>Pterygota</taxon>
        <taxon>Neoptera</taxon>
        <taxon>Endopterygota</taxon>
        <taxon>Coleoptera</taxon>
        <taxon>Polyphaga</taxon>
        <taxon>Elateriformia</taxon>
        <taxon>Elateroidea</taxon>
        <taxon>Lampyridae</taxon>
        <taxon>Lampyrinae</taxon>
        <taxon>Photinus</taxon>
    </lineage>
</organism>
<feature type="domain" description="BPL/LPL catalytic" evidence="10">
    <location>
        <begin position="33"/>
        <end position="213"/>
    </location>
</feature>
<dbReference type="EC" id="2.3.1.181" evidence="6"/>
<gene>
    <name evidence="11" type="ORF">PPYR_06162</name>
</gene>
<dbReference type="FunCoup" id="A0A5N4ASS7">
    <property type="interactions" value="915"/>
</dbReference>
<reference evidence="11 12" key="1">
    <citation type="journal article" date="2018" name="Elife">
        <title>Firefly genomes illuminate parallel origins of bioluminescence in beetles.</title>
        <authorList>
            <person name="Fallon T.R."/>
            <person name="Lower S.E."/>
            <person name="Chang C.H."/>
            <person name="Bessho-Uehara M."/>
            <person name="Martin G.J."/>
            <person name="Bewick A.J."/>
            <person name="Behringer M."/>
            <person name="Debat H.J."/>
            <person name="Wong I."/>
            <person name="Day J.C."/>
            <person name="Suvorov A."/>
            <person name="Silva C.J."/>
            <person name="Stanger-Hall K.F."/>
            <person name="Hall D.W."/>
            <person name="Schmitz R.J."/>
            <person name="Nelson D.R."/>
            <person name="Lewis S.M."/>
            <person name="Shigenobu S."/>
            <person name="Bybee S.M."/>
            <person name="Larracuente A.M."/>
            <person name="Oba Y."/>
            <person name="Weng J.K."/>
        </authorList>
    </citation>
    <scope>NUCLEOTIDE SEQUENCE [LARGE SCALE GENOMIC DNA]</scope>
    <source>
        <strain evidence="11">1611_PpyrPB1</strain>
        <tissue evidence="11">Whole body</tissue>
    </source>
</reference>
<dbReference type="NCBIfam" id="NF010925">
    <property type="entry name" value="PRK14345.1"/>
    <property type="match status" value="1"/>
</dbReference>
<evidence type="ECO:0000256" key="9">
    <source>
        <dbReference type="PIRSR" id="PIRSR016262-3"/>
    </source>
</evidence>
<dbReference type="PROSITE" id="PS01313">
    <property type="entry name" value="LIPB"/>
    <property type="match status" value="1"/>
</dbReference>
<dbReference type="InterPro" id="IPR045864">
    <property type="entry name" value="aa-tRNA-synth_II/BPL/LPL"/>
</dbReference>
<dbReference type="GO" id="GO:0009249">
    <property type="term" value="P:protein lipoylation"/>
    <property type="evidence" value="ECO:0007669"/>
    <property type="project" value="InterPro"/>
</dbReference>
<evidence type="ECO:0000256" key="4">
    <source>
        <dbReference type="ARBA" id="ARBA00022679"/>
    </source>
</evidence>
<comment type="similarity">
    <text evidence="3 6">Belongs to the LipB family.</text>
</comment>
<feature type="binding site" evidence="8">
    <location>
        <begin position="143"/>
        <end position="145"/>
    </location>
    <ligand>
        <name>substrate</name>
    </ligand>
</feature>
<dbReference type="InterPro" id="IPR020605">
    <property type="entry name" value="Octanoyltransferase_CS"/>
</dbReference>
<feature type="binding site" evidence="8">
    <location>
        <begin position="156"/>
        <end position="158"/>
    </location>
    <ligand>
        <name>substrate</name>
    </ligand>
</feature>
<dbReference type="GO" id="GO:0005739">
    <property type="term" value="C:mitochondrion"/>
    <property type="evidence" value="ECO:0007669"/>
    <property type="project" value="UniProtKB-SubCell"/>
</dbReference>
<feature type="site" description="Lowers pKa of active site Cys" evidence="9">
    <location>
        <position position="140"/>
    </location>
</feature>
<comment type="subcellular location">
    <subcellularLocation>
        <location evidence="1 6">Mitochondrion</location>
    </subcellularLocation>
</comment>
<evidence type="ECO:0000259" key="10">
    <source>
        <dbReference type="PROSITE" id="PS51733"/>
    </source>
</evidence>
<dbReference type="GO" id="GO:0033819">
    <property type="term" value="F:lipoyl(octanoyl) transferase activity"/>
    <property type="evidence" value="ECO:0007669"/>
    <property type="project" value="UniProtKB-EC"/>
</dbReference>
<protein>
    <recommendedName>
        <fullName evidence="6">Octanoyl-[acyl-carrier-protein]:protein N-octanoyltransferase LIPT2, mitochondrial</fullName>
        <ecNumber evidence="6">2.3.1.181</ecNumber>
    </recommendedName>
</protein>
<dbReference type="EMBL" id="VVIM01000004">
    <property type="protein sequence ID" value="KAB0800422.1"/>
    <property type="molecule type" value="Genomic_DNA"/>
</dbReference>
<evidence type="ECO:0000256" key="6">
    <source>
        <dbReference type="PIRNR" id="PIRNR016262"/>
    </source>
</evidence>
<name>A0A5N4ASS7_PHOPY</name>
<evidence type="ECO:0000256" key="8">
    <source>
        <dbReference type="PIRSR" id="PIRSR016262-2"/>
    </source>
</evidence>
<dbReference type="CDD" id="cd16444">
    <property type="entry name" value="LipB"/>
    <property type="match status" value="1"/>
</dbReference>
<dbReference type="UniPathway" id="UPA00538">
    <property type="reaction ID" value="UER00592"/>
</dbReference>
<feature type="active site" description="Acyl-thioester intermediate" evidence="7">
    <location>
        <position position="174"/>
    </location>
</feature>
<evidence type="ECO:0000256" key="7">
    <source>
        <dbReference type="PIRSR" id="PIRSR016262-1"/>
    </source>
</evidence>
<dbReference type="HAMAP" id="MF_00013">
    <property type="entry name" value="LipB"/>
    <property type="match status" value="1"/>
</dbReference>
<evidence type="ECO:0000313" key="12">
    <source>
        <dbReference type="Proteomes" id="UP000327044"/>
    </source>
</evidence>
<dbReference type="Proteomes" id="UP000327044">
    <property type="component" value="Unassembled WGS sequence"/>
</dbReference>
<comment type="pathway">
    <text evidence="2 6">Protein modification; protein lipoylation via endogenous pathway; protein N(6)-(lipoyl)lysine from octanoyl-[acyl-carrier-protein]: step 1/2.</text>
</comment>
<dbReference type="PROSITE" id="PS51733">
    <property type="entry name" value="BPL_LPL_CATALYTIC"/>
    <property type="match status" value="1"/>
</dbReference>
<comment type="catalytic activity">
    <reaction evidence="6">
        <text>octanoyl-[ACP] + L-lysyl-[protein] = N(6)-octanoyl-L-lysyl-[protein] + holo-[ACP] + H(+)</text>
        <dbReference type="Rhea" id="RHEA:17665"/>
        <dbReference type="Rhea" id="RHEA-COMP:9636"/>
        <dbReference type="Rhea" id="RHEA-COMP:9685"/>
        <dbReference type="Rhea" id="RHEA-COMP:9752"/>
        <dbReference type="Rhea" id="RHEA-COMP:9928"/>
        <dbReference type="ChEBI" id="CHEBI:15378"/>
        <dbReference type="ChEBI" id="CHEBI:29969"/>
        <dbReference type="ChEBI" id="CHEBI:64479"/>
        <dbReference type="ChEBI" id="CHEBI:78463"/>
        <dbReference type="ChEBI" id="CHEBI:78809"/>
        <dbReference type="EC" id="2.3.1.181"/>
    </reaction>
</comment>
<dbReference type="OrthoDB" id="19908at2759"/>
<dbReference type="PANTHER" id="PTHR10993:SF7">
    <property type="entry name" value="LIPOYLTRANSFERASE 2, MITOCHONDRIAL-RELATED"/>
    <property type="match status" value="1"/>
</dbReference>
<proteinExistence type="inferred from homology"/>
<dbReference type="FunFam" id="3.30.930.10:FF:000035">
    <property type="entry name" value="Putative lipoyltransferase 2, mitochondrial"/>
    <property type="match status" value="1"/>
</dbReference>
<dbReference type="InterPro" id="IPR004143">
    <property type="entry name" value="BPL_LPL_catalytic"/>
</dbReference>
<dbReference type="Pfam" id="PF21948">
    <property type="entry name" value="LplA-B_cat"/>
    <property type="match status" value="1"/>
</dbReference>
<keyword evidence="5 6" id="KW-0012">Acyltransferase</keyword>